<accession>A0AAW8AGF1</accession>
<dbReference type="EMBL" id="JAUUIA010000019">
    <property type="protein sequence ID" value="MDP0969345.1"/>
    <property type="molecule type" value="Genomic_DNA"/>
</dbReference>
<proteinExistence type="predicted"/>
<organism evidence="1 2">
    <name type="scientific">Klebsiella pneumoniae</name>
    <dbReference type="NCBI Taxonomy" id="573"/>
    <lineage>
        <taxon>Bacteria</taxon>
        <taxon>Pseudomonadati</taxon>
        <taxon>Pseudomonadota</taxon>
        <taxon>Gammaproteobacteria</taxon>
        <taxon>Enterobacterales</taxon>
        <taxon>Enterobacteriaceae</taxon>
        <taxon>Klebsiella/Raoultella group</taxon>
        <taxon>Klebsiella</taxon>
        <taxon>Klebsiella pneumoniae complex</taxon>
    </lineage>
</organism>
<evidence type="ECO:0000313" key="2">
    <source>
        <dbReference type="Proteomes" id="UP001244490"/>
    </source>
</evidence>
<sequence>MAQVVFNEEWIVESRLTERTGLTQRQIKSYRLGSWIEGVHFKRLPQTEGACKERAVIWYNLPKINQLVQDA</sequence>
<comment type="caution">
    <text evidence="1">The sequence shown here is derived from an EMBL/GenBank/DDBJ whole genome shotgun (WGS) entry which is preliminary data.</text>
</comment>
<reference evidence="1" key="1">
    <citation type="submission" date="2023-07" db="EMBL/GenBank/DDBJ databases">
        <authorList>
            <person name="Peng Z."/>
        </authorList>
    </citation>
    <scope>NUCLEOTIDE SEQUENCE</scope>
    <source>
        <strain evidence="1">KP219</strain>
    </source>
</reference>
<protein>
    <submittedName>
        <fullName evidence="1">Excisionase family protein</fullName>
    </submittedName>
</protein>
<dbReference type="Proteomes" id="UP001244490">
    <property type="component" value="Unassembled WGS sequence"/>
</dbReference>
<dbReference type="InterPro" id="IPR038146">
    <property type="entry name" value="933W_put_Xis_sf"/>
</dbReference>
<dbReference type="Gene3D" id="1.10.1660.60">
    <property type="entry name" value="Putative excisionased domain DUF1233"/>
    <property type="match status" value="1"/>
</dbReference>
<dbReference type="RefSeq" id="WP_012967855.1">
    <property type="nucleotide sequence ID" value="NZ_BIKG01000007.1"/>
</dbReference>
<evidence type="ECO:0000313" key="1">
    <source>
        <dbReference type="EMBL" id="MDP0969345.1"/>
    </source>
</evidence>
<name>A0AAW8AGF1_KLEPN</name>
<gene>
    <name evidence="1" type="primary">xisR</name>
    <name evidence="1" type="ORF">Q6294_20215</name>
</gene>
<dbReference type="AlphaFoldDB" id="A0AAW8AGF1"/>
<dbReference type="Pfam" id="PF06806">
    <property type="entry name" value="DUF1233"/>
    <property type="match status" value="1"/>
</dbReference>
<dbReference type="InterPro" id="IPR009634">
    <property type="entry name" value="Put_exci"/>
</dbReference>